<evidence type="ECO:0000256" key="8">
    <source>
        <dbReference type="SAM" id="MobiDB-lite"/>
    </source>
</evidence>
<dbReference type="Pfam" id="PF16699">
    <property type="entry name" value="CSTF1_dimer"/>
    <property type="match status" value="1"/>
</dbReference>
<feature type="repeat" description="WD" evidence="7">
    <location>
        <begin position="303"/>
        <end position="344"/>
    </location>
</feature>
<gene>
    <name evidence="10" type="ORF">AGERDE_LOCUS1919</name>
</gene>
<feature type="repeat" description="WD" evidence="7">
    <location>
        <begin position="213"/>
        <end position="254"/>
    </location>
</feature>
<feature type="repeat" description="WD" evidence="7">
    <location>
        <begin position="169"/>
        <end position="210"/>
    </location>
</feature>
<dbReference type="GO" id="GO:0003723">
    <property type="term" value="F:RNA binding"/>
    <property type="evidence" value="ECO:0007669"/>
    <property type="project" value="TreeGrafter"/>
</dbReference>
<dbReference type="SMART" id="SM00320">
    <property type="entry name" value="WD40"/>
    <property type="match status" value="7"/>
</dbReference>
<evidence type="ECO:0000313" key="11">
    <source>
        <dbReference type="Proteomes" id="UP000789831"/>
    </source>
</evidence>
<dbReference type="GO" id="GO:0005848">
    <property type="term" value="C:mRNA cleavage stimulating factor complex"/>
    <property type="evidence" value="ECO:0007669"/>
    <property type="project" value="InterPro"/>
</dbReference>
<accession>A0A9N8VL25</accession>
<dbReference type="InterPro" id="IPR038184">
    <property type="entry name" value="CSTF1_dimer_sf"/>
</dbReference>
<dbReference type="InterPro" id="IPR015943">
    <property type="entry name" value="WD40/YVTN_repeat-like_dom_sf"/>
</dbReference>
<evidence type="ECO:0000256" key="2">
    <source>
        <dbReference type="ARBA" id="ARBA00022574"/>
    </source>
</evidence>
<dbReference type="OrthoDB" id="538223at2759"/>
<proteinExistence type="predicted"/>
<keyword evidence="11" id="KW-1185">Reference proteome</keyword>
<dbReference type="InterPro" id="IPR044633">
    <property type="entry name" value="CstF1-like"/>
</dbReference>
<organism evidence="10 11">
    <name type="scientific">Ambispora gerdemannii</name>
    <dbReference type="NCBI Taxonomy" id="144530"/>
    <lineage>
        <taxon>Eukaryota</taxon>
        <taxon>Fungi</taxon>
        <taxon>Fungi incertae sedis</taxon>
        <taxon>Mucoromycota</taxon>
        <taxon>Glomeromycotina</taxon>
        <taxon>Glomeromycetes</taxon>
        <taxon>Archaeosporales</taxon>
        <taxon>Ambisporaceae</taxon>
        <taxon>Ambispora</taxon>
    </lineage>
</organism>
<dbReference type="InterPro" id="IPR001680">
    <property type="entry name" value="WD40_rpt"/>
</dbReference>
<feature type="repeat" description="WD" evidence="7">
    <location>
        <begin position="259"/>
        <end position="300"/>
    </location>
</feature>
<dbReference type="PROSITE" id="PS50082">
    <property type="entry name" value="WD_REPEATS_2"/>
    <property type="match status" value="4"/>
</dbReference>
<evidence type="ECO:0000256" key="3">
    <source>
        <dbReference type="ARBA" id="ARBA00022664"/>
    </source>
</evidence>
<dbReference type="PANTHER" id="PTHR44133">
    <property type="entry name" value="CLEAVAGE STIMULATION FACTOR SUBUNIT 1"/>
    <property type="match status" value="1"/>
</dbReference>
<name>A0A9N8VL25_9GLOM</name>
<dbReference type="CDD" id="cd00200">
    <property type="entry name" value="WD40"/>
    <property type="match status" value="1"/>
</dbReference>
<dbReference type="InterPro" id="IPR020472">
    <property type="entry name" value="WD40_PAC1"/>
</dbReference>
<evidence type="ECO:0000256" key="7">
    <source>
        <dbReference type="PROSITE-ProRule" id="PRU00221"/>
    </source>
</evidence>
<dbReference type="Gene3D" id="1.20.960.50">
    <property type="entry name" value="Cleavage stimulation factor subunit 1, dimerisation domain"/>
    <property type="match status" value="1"/>
</dbReference>
<evidence type="ECO:0000256" key="5">
    <source>
        <dbReference type="ARBA" id="ARBA00023242"/>
    </source>
</evidence>
<dbReference type="SUPFAM" id="SSF50978">
    <property type="entry name" value="WD40 repeat-like"/>
    <property type="match status" value="1"/>
</dbReference>
<evidence type="ECO:0000256" key="1">
    <source>
        <dbReference type="ARBA" id="ARBA00004123"/>
    </source>
</evidence>
<dbReference type="AlphaFoldDB" id="A0A9N8VL25"/>
<dbReference type="Proteomes" id="UP000789831">
    <property type="component" value="Unassembled WGS sequence"/>
</dbReference>
<dbReference type="PRINTS" id="PR00320">
    <property type="entry name" value="GPROTEINBRPT"/>
</dbReference>
<dbReference type="InterPro" id="IPR036322">
    <property type="entry name" value="WD40_repeat_dom_sf"/>
</dbReference>
<keyword evidence="5" id="KW-0539">Nucleus</keyword>
<keyword evidence="4" id="KW-0677">Repeat</keyword>
<dbReference type="EMBL" id="CAJVPL010000146">
    <property type="protein sequence ID" value="CAG8454542.1"/>
    <property type="molecule type" value="Genomic_DNA"/>
</dbReference>
<evidence type="ECO:0000256" key="6">
    <source>
        <dbReference type="ARBA" id="ARBA00029851"/>
    </source>
</evidence>
<dbReference type="Gene3D" id="2.130.10.10">
    <property type="entry name" value="YVTN repeat-like/Quinoprotein amine dehydrogenase"/>
    <property type="match status" value="1"/>
</dbReference>
<feature type="domain" description="Cleavage stimulation factor subunit 1 dimerisation" evidence="9">
    <location>
        <begin position="14"/>
        <end position="59"/>
    </location>
</feature>
<evidence type="ECO:0000256" key="4">
    <source>
        <dbReference type="ARBA" id="ARBA00022737"/>
    </source>
</evidence>
<dbReference type="Pfam" id="PF00400">
    <property type="entry name" value="WD40"/>
    <property type="match status" value="6"/>
</dbReference>
<evidence type="ECO:0000313" key="10">
    <source>
        <dbReference type="EMBL" id="CAG8454542.1"/>
    </source>
</evidence>
<keyword evidence="2 7" id="KW-0853">WD repeat</keyword>
<reference evidence="10" key="1">
    <citation type="submission" date="2021-06" db="EMBL/GenBank/DDBJ databases">
        <authorList>
            <person name="Kallberg Y."/>
            <person name="Tangrot J."/>
            <person name="Rosling A."/>
        </authorList>
    </citation>
    <scope>NUCLEOTIDE SEQUENCE</scope>
    <source>
        <strain evidence="10">MT106</strain>
    </source>
</reference>
<protein>
    <recommendedName>
        <fullName evidence="6">Cleavage stimulation factor 50 kDa subunit</fullName>
    </recommendedName>
</protein>
<dbReference type="GO" id="GO:0031124">
    <property type="term" value="P:mRNA 3'-end processing"/>
    <property type="evidence" value="ECO:0007669"/>
    <property type="project" value="InterPro"/>
</dbReference>
<keyword evidence="3" id="KW-0507">mRNA processing</keyword>
<dbReference type="PROSITE" id="PS50294">
    <property type="entry name" value="WD_REPEATS_REGION"/>
    <property type="match status" value="3"/>
</dbReference>
<comment type="caution">
    <text evidence="10">The sequence shown here is derived from an EMBL/GenBank/DDBJ whole genome shotgun (WGS) entry which is preliminary data.</text>
</comment>
<comment type="subcellular location">
    <subcellularLocation>
        <location evidence="1">Nucleus</location>
    </subcellularLocation>
</comment>
<feature type="region of interest" description="Disordered" evidence="8">
    <location>
        <begin position="58"/>
        <end position="88"/>
    </location>
</feature>
<dbReference type="PANTHER" id="PTHR44133:SF2">
    <property type="entry name" value="CLEAVAGE STIMULATION FACTOR SUBUNIT 1"/>
    <property type="match status" value="1"/>
</dbReference>
<evidence type="ECO:0000259" key="9">
    <source>
        <dbReference type="Pfam" id="PF16699"/>
    </source>
</evidence>
<sequence>MDPPTLPQEEVIPLIVSQLCHYGYTSLAQVVAAQTDSPIDLTPSSRLSELLYIAKEQEEEEMHPSLIMPDDDDDDIGDESSPVEESHYTNTGVSKCLMSMDPDDIPETKSPPNYNTWYITTHRAASTCAIFSGDGKYAATGSADASLKVLDTSKMNSRSDEDRPVIRTLYDHLAAVNDLSFHPNGLVLASCSEDQSIKLFDLSKPGVKRSFRYLQDTHVVRSIAFHPSGDFILAGTDHESVRIYDVKKFQCYTASSNQSDLHQGGITKVRFVHNGGQFVTSSLDGSIKIWDVVSGRCQRTIEKAHDSATVSSVQFSRNGRFVLSGGKDSVLRLWDTGSGKCVMEYKGAVQQNHALQSTFTNNEDYVLSSDETTNNVVCWDTRTGELIKQWSGHAGIVRCVAASPTEPGFISCSDDYRL</sequence>
<feature type="compositionally biased region" description="Acidic residues" evidence="8">
    <location>
        <begin position="69"/>
        <end position="82"/>
    </location>
</feature>
<dbReference type="InterPro" id="IPR032028">
    <property type="entry name" value="CSTF1_dimer"/>
</dbReference>